<accession>A0A426Y1K8</accession>
<sequence length="93" mass="9798">MLALHKDSTINCPTDNKVIMVGSNGINGKSETMVGGPIEASDKADKASTAREFTKMTILEVEGLTPEATEEPAQLVDAPALSLVDEDIIGIIE</sequence>
<evidence type="ECO:0000313" key="1">
    <source>
        <dbReference type="EMBL" id="RRT45626.1"/>
    </source>
</evidence>
<reference evidence="1 2" key="1">
    <citation type="journal article" date="2014" name="Agronomy (Basel)">
        <title>A Draft Genome Sequence for Ensete ventricosum, the Drought-Tolerant Tree Against Hunger.</title>
        <authorList>
            <person name="Harrison J."/>
            <person name="Moore K.A."/>
            <person name="Paszkiewicz K."/>
            <person name="Jones T."/>
            <person name="Grant M."/>
            <person name="Ambacheew D."/>
            <person name="Muzemil S."/>
            <person name="Studholme D.J."/>
        </authorList>
    </citation>
    <scope>NUCLEOTIDE SEQUENCE [LARGE SCALE GENOMIC DNA]</scope>
</reference>
<dbReference type="EMBL" id="AMZH03015713">
    <property type="protein sequence ID" value="RRT45626.1"/>
    <property type="molecule type" value="Genomic_DNA"/>
</dbReference>
<evidence type="ECO:0000313" key="2">
    <source>
        <dbReference type="Proteomes" id="UP000287651"/>
    </source>
</evidence>
<dbReference type="Proteomes" id="UP000287651">
    <property type="component" value="Unassembled WGS sequence"/>
</dbReference>
<organism evidence="1 2">
    <name type="scientific">Ensete ventricosum</name>
    <name type="common">Abyssinian banana</name>
    <name type="synonym">Musa ensete</name>
    <dbReference type="NCBI Taxonomy" id="4639"/>
    <lineage>
        <taxon>Eukaryota</taxon>
        <taxon>Viridiplantae</taxon>
        <taxon>Streptophyta</taxon>
        <taxon>Embryophyta</taxon>
        <taxon>Tracheophyta</taxon>
        <taxon>Spermatophyta</taxon>
        <taxon>Magnoliopsida</taxon>
        <taxon>Liliopsida</taxon>
        <taxon>Zingiberales</taxon>
        <taxon>Musaceae</taxon>
        <taxon>Ensete</taxon>
    </lineage>
</organism>
<name>A0A426Y1K8_ENSVE</name>
<gene>
    <name evidence="1" type="ORF">B296_00042864</name>
</gene>
<comment type="caution">
    <text evidence="1">The sequence shown here is derived from an EMBL/GenBank/DDBJ whole genome shotgun (WGS) entry which is preliminary data.</text>
</comment>
<proteinExistence type="predicted"/>
<dbReference type="AlphaFoldDB" id="A0A426Y1K8"/>
<protein>
    <submittedName>
        <fullName evidence="1">Uncharacterized protein</fullName>
    </submittedName>
</protein>